<evidence type="ECO:0000256" key="1">
    <source>
        <dbReference type="ARBA" id="ARBA00004651"/>
    </source>
</evidence>
<dbReference type="Pfam" id="PF04535">
    <property type="entry name" value="CASP_dom"/>
    <property type="match status" value="1"/>
</dbReference>
<feature type="transmembrane region" description="Helical" evidence="8">
    <location>
        <begin position="106"/>
        <end position="133"/>
    </location>
</feature>
<feature type="transmembrane region" description="Helical" evidence="8">
    <location>
        <begin position="153"/>
        <end position="174"/>
    </location>
</feature>
<keyword evidence="4 8" id="KW-1003">Cell membrane</keyword>
<feature type="domain" description="Casparian strip membrane protein" evidence="9">
    <location>
        <begin position="29"/>
        <end position="170"/>
    </location>
</feature>
<dbReference type="Proteomes" id="UP001151760">
    <property type="component" value="Unassembled WGS sequence"/>
</dbReference>
<evidence type="ECO:0000256" key="8">
    <source>
        <dbReference type="RuleBase" id="RU361233"/>
    </source>
</evidence>
<sequence>MDTENKNVAVLEAGRPIPSPITHLSFMASQIWLRIVAAATSITAAILIFKSRESKVLFGTDVDARYSYSPAFKFFAMMNVVACGFSVVSLLPVFTLGRKFSSSINYFFLFLHDLMLTTLLAASCGAATTVAQIGKYGNNHAGWMPICDNFGKFCHKVAASLILGYIAIFCYLVLTVISANKARQVPV</sequence>
<proteinExistence type="inferred from homology"/>
<comment type="subcellular location">
    <subcellularLocation>
        <location evidence="1 8">Cell membrane</location>
        <topology evidence="1 8">Multi-pass membrane protein</topology>
    </subcellularLocation>
</comment>
<feature type="transmembrane region" description="Helical" evidence="8">
    <location>
        <begin position="31"/>
        <end position="51"/>
    </location>
</feature>
<evidence type="ECO:0000313" key="11">
    <source>
        <dbReference type="Proteomes" id="UP001151760"/>
    </source>
</evidence>
<name>A0ABQ5C1X1_9ASTR</name>
<evidence type="ECO:0000256" key="5">
    <source>
        <dbReference type="ARBA" id="ARBA00022692"/>
    </source>
</evidence>
<comment type="caution">
    <text evidence="10">The sequence shown here is derived from an EMBL/GenBank/DDBJ whole genome shotgun (WGS) entry which is preliminary data.</text>
</comment>
<keyword evidence="5 8" id="KW-0812">Transmembrane</keyword>
<feature type="transmembrane region" description="Helical" evidence="8">
    <location>
        <begin position="71"/>
        <end position="94"/>
    </location>
</feature>
<evidence type="ECO:0000256" key="4">
    <source>
        <dbReference type="ARBA" id="ARBA00022475"/>
    </source>
</evidence>
<dbReference type="InterPro" id="IPR044173">
    <property type="entry name" value="CASPL"/>
</dbReference>
<evidence type="ECO:0000259" key="9">
    <source>
        <dbReference type="Pfam" id="PF04535"/>
    </source>
</evidence>
<evidence type="ECO:0000313" key="10">
    <source>
        <dbReference type="EMBL" id="GJT20007.1"/>
    </source>
</evidence>
<dbReference type="InterPro" id="IPR006702">
    <property type="entry name" value="CASP_dom"/>
</dbReference>
<keyword evidence="11" id="KW-1185">Reference proteome</keyword>
<dbReference type="PANTHER" id="PTHR36488">
    <property type="entry name" value="CASP-LIKE PROTEIN 1U1"/>
    <property type="match status" value="1"/>
</dbReference>
<reference evidence="10" key="2">
    <citation type="submission" date="2022-01" db="EMBL/GenBank/DDBJ databases">
        <authorList>
            <person name="Yamashiro T."/>
            <person name="Shiraishi A."/>
            <person name="Satake H."/>
            <person name="Nakayama K."/>
        </authorList>
    </citation>
    <scope>NUCLEOTIDE SEQUENCE</scope>
</reference>
<organism evidence="10 11">
    <name type="scientific">Tanacetum coccineum</name>
    <dbReference type="NCBI Taxonomy" id="301880"/>
    <lineage>
        <taxon>Eukaryota</taxon>
        <taxon>Viridiplantae</taxon>
        <taxon>Streptophyta</taxon>
        <taxon>Embryophyta</taxon>
        <taxon>Tracheophyta</taxon>
        <taxon>Spermatophyta</taxon>
        <taxon>Magnoliopsida</taxon>
        <taxon>eudicotyledons</taxon>
        <taxon>Gunneridae</taxon>
        <taxon>Pentapetalae</taxon>
        <taxon>asterids</taxon>
        <taxon>campanulids</taxon>
        <taxon>Asterales</taxon>
        <taxon>Asteraceae</taxon>
        <taxon>Asteroideae</taxon>
        <taxon>Anthemideae</taxon>
        <taxon>Anthemidinae</taxon>
        <taxon>Tanacetum</taxon>
    </lineage>
</organism>
<dbReference type="InterPro" id="IPR006459">
    <property type="entry name" value="CASP/CASPL"/>
</dbReference>
<dbReference type="EMBL" id="BQNB010013765">
    <property type="protein sequence ID" value="GJT20007.1"/>
    <property type="molecule type" value="Genomic_DNA"/>
</dbReference>
<gene>
    <name evidence="10" type="ORF">Tco_0878713</name>
</gene>
<keyword evidence="6 8" id="KW-1133">Transmembrane helix</keyword>
<protein>
    <recommendedName>
        <fullName evidence="8">CASP-like protein</fullName>
    </recommendedName>
</protein>
<accession>A0ABQ5C1X1</accession>
<dbReference type="NCBIfam" id="TIGR01569">
    <property type="entry name" value="A_tha_TIGR01569"/>
    <property type="match status" value="1"/>
</dbReference>
<comment type="similarity">
    <text evidence="2 8">Belongs to the Casparian strip membrane proteins (CASP) family.</text>
</comment>
<reference evidence="10" key="1">
    <citation type="journal article" date="2022" name="Int. J. Mol. Sci.">
        <title>Draft Genome of Tanacetum Coccineum: Genomic Comparison of Closely Related Tanacetum-Family Plants.</title>
        <authorList>
            <person name="Yamashiro T."/>
            <person name="Shiraishi A."/>
            <person name="Nakayama K."/>
            <person name="Satake H."/>
        </authorList>
    </citation>
    <scope>NUCLEOTIDE SEQUENCE</scope>
</reference>
<comment type="subunit">
    <text evidence="3 8">Homodimer and heterodimers.</text>
</comment>
<evidence type="ECO:0000256" key="6">
    <source>
        <dbReference type="ARBA" id="ARBA00022989"/>
    </source>
</evidence>
<evidence type="ECO:0000256" key="3">
    <source>
        <dbReference type="ARBA" id="ARBA00011489"/>
    </source>
</evidence>
<dbReference type="PANTHER" id="PTHR36488:SF8">
    <property type="entry name" value="CASP-LIKE PROTEIN 1U1"/>
    <property type="match status" value="1"/>
</dbReference>
<keyword evidence="7 8" id="KW-0472">Membrane</keyword>
<evidence type="ECO:0000256" key="2">
    <source>
        <dbReference type="ARBA" id="ARBA00007651"/>
    </source>
</evidence>
<evidence type="ECO:0000256" key="7">
    <source>
        <dbReference type="ARBA" id="ARBA00023136"/>
    </source>
</evidence>